<feature type="domain" description="GST C-terminal" evidence="1">
    <location>
        <begin position="111"/>
        <end position="244"/>
    </location>
</feature>
<keyword evidence="3" id="KW-1185">Reference proteome</keyword>
<dbReference type="GO" id="GO:0006749">
    <property type="term" value="P:glutathione metabolic process"/>
    <property type="evidence" value="ECO:0007669"/>
    <property type="project" value="TreeGrafter"/>
</dbReference>
<dbReference type="InterPro" id="IPR010987">
    <property type="entry name" value="Glutathione-S-Trfase_C-like"/>
</dbReference>
<dbReference type="InterPro" id="IPR036282">
    <property type="entry name" value="Glutathione-S-Trfase_C_sf"/>
</dbReference>
<dbReference type="InterPro" id="IPR004046">
    <property type="entry name" value="GST_C"/>
</dbReference>
<feature type="non-terminal residue" evidence="2">
    <location>
        <position position="254"/>
    </location>
</feature>
<evidence type="ECO:0000259" key="1">
    <source>
        <dbReference type="PROSITE" id="PS50405"/>
    </source>
</evidence>
<dbReference type="PANTHER" id="PTHR11571">
    <property type="entry name" value="GLUTATHIONE S-TRANSFERASE"/>
    <property type="match status" value="1"/>
</dbReference>
<accession>A0A9P6TTA2</accession>
<dbReference type="PANTHER" id="PTHR11571:SF150">
    <property type="entry name" value="GLUTATHIONE S-TRANSFERASE"/>
    <property type="match status" value="1"/>
</dbReference>
<dbReference type="Gene3D" id="1.20.1050.10">
    <property type="match status" value="1"/>
</dbReference>
<dbReference type="AlphaFoldDB" id="A0A9P6TTA2"/>
<gene>
    <name evidence="2" type="ORF">BG011_002587</name>
</gene>
<dbReference type="SUPFAM" id="SSF47616">
    <property type="entry name" value="GST C-terminal domain-like"/>
    <property type="match status" value="1"/>
</dbReference>
<dbReference type="Pfam" id="PF14497">
    <property type="entry name" value="GST_C_3"/>
    <property type="match status" value="1"/>
</dbReference>
<dbReference type="GO" id="GO:0004364">
    <property type="term" value="F:glutathione transferase activity"/>
    <property type="evidence" value="ECO:0007669"/>
    <property type="project" value="TreeGrafter"/>
</dbReference>
<dbReference type="OrthoDB" id="414243at2759"/>
<name>A0A9P6TTA2_9FUNG</name>
<dbReference type="Gene3D" id="3.40.30.10">
    <property type="entry name" value="Glutaredoxin"/>
    <property type="match status" value="1"/>
</dbReference>
<sequence length="254" mass="29224">MVNPVIPTVSTNIASDELAKALDTQDNSFEFYYFKLHTHGATSRALLAYGNAKWSTIYPDNWVEHDKPLTKFGTLPILYEISPDGSTVVEHAEAMALELRLARKFNLLGTNSFEESQILGFFSNTRAIMHRLEDAYFCKNALRTEERDNFIDNKLKNWIRTHEQALVKNNSNGHYVGDQVTLADIKTAVALDSLLSRQYKFKGFEVIQKMITKEATPNLWKVREAVQEKKSYKDWLESEQYKELTAETAVFFDH</sequence>
<proteinExistence type="predicted"/>
<evidence type="ECO:0000313" key="3">
    <source>
        <dbReference type="Proteomes" id="UP000726737"/>
    </source>
</evidence>
<dbReference type="InterPro" id="IPR050213">
    <property type="entry name" value="GST_superfamily"/>
</dbReference>
<comment type="caution">
    <text evidence="2">The sequence shown here is derived from an EMBL/GenBank/DDBJ whole genome shotgun (WGS) entry which is preliminary data.</text>
</comment>
<dbReference type="Proteomes" id="UP000726737">
    <property type="component" value="Unassembled WGS sequence"/>
</dbReference>
<dbReference type="EMBL" id="JAAAJA010001844">
    <property type="protein sequence ID" value="KAG0246039.1"/>
    <property type="molecule type" value="Genomic_DNA"/>
</dbReference>
<organism evidence="2 3">
    <name type="scientific">Mortierella polycephala</name>
    <dbReference type="NCBI Taxonomy" id="41804"/>
    <lineage>
        <taxon>Eukaryota</taxon>
        <taxon>Fungi</taxon>
        <taxon>Fungi incertae sedis</taxon>
        <taxon>Mucoromycota</taxon>
        <taxon>Mortierellomycotina</taxon>
        <taxon>Mortierellomycetes</taxon>
        <taxon>Mortierellales</taxon>
        <taxon>Mortierellaceae</taxon>
        <taxon>Mortierella</taxon>
    </lineage>
</organism>
<protein>
    <recommendedName>
        <fullName evidence="1">GST C-terminal domain-containing protein</fullName>
    </recommendedName>
</protein>
<evidence type="ECO:0000313" key="2">
    <source>
        <dbReference type="EMBL" id="KAG0246039.1"/>
    </source>
</evidence>
<dbReference type="PROSITE" id="PS50405">
    <property type="entry name" value="GST_CTER"/>
    <property type="match status" value="1"/>
</dbReference>
<reference evidence="2" key="1">
    <citation type="journal article" date="2020" name="Fungal Divers.">
        <title>Resolving the Mortierellaceae phylogeny through synthesis of multi-gene phylogenetics and phylogenomics.</title>
        <authorList>
            <person name="Vandepol N."/>
            <person name="Liber J."/>
            <person name="Desiro A."/>
            <person name="Na H."/>
            <person name="Kennedy M."/>
            <person name="Barry K."/>
            <person name="Grigoriev I.V."/>
            <person name="Miller A.N."/>
            <person name="O'Donnell K."/>
            <person name="Stajich J.E."/>
            <person name="Bonito G."/>
        </authorList>
    </citation>
    <scope>NUCLEOTIDE SEQUENCE</scope>
    <source>
        <strain evidence="2">KOD948</strain>
    </source>
</reference>